<keyword evidence="7" id="KW-0597">Phosphoprotein</keyword>
<evidence type="ECO:0000259" key="18">
    <source>
        <dbReference type="PROSITE" id="PS51462"/>
    </source>
</evidence>
<evidence type="ECO:0000256" key="2">
    <source>
        <dbReference type="ARBA" id="ARBA00001946"/>
    </source>
</evidence>
<dbReference type="Pfam" id="PF00293">
    <property type="entry name" value="NUDIX"/>
    <property type="match status" value="1"/>
</dbReference>
<dbReference type="SUPFAM" id="SSF55811">
    <property type="entry name" value="Nudix"/>
    <property type="match status" value="1"/>
</dbReference>
<feature type="region of interest" description="Disordered" evidence="17">
    <location>
        <begin position="378"/>
        <end position="397"/>
    </location>
</feature>
<evidence type="ECO:0000256" key="5">
    <source>
        <dbReference type="ARBA" id="ARBA00005279"/>
    </source>
</evidence>
<feature type="compositionally biased region" description="Polar residues" evidence="17">
    <location>
        <begin position="42"/>
        <end position="52"/>
    </location>
</feature>
<dbReference type="InterPro" id="IPR044099">
    <property type="entry name" value="Dcp2_NUDIX"/>
</dbReference>
<proteinExistence type="inferred from homology"/>
<dbReference type="InterPro" id="IPR036189">
    <property type="entry name" value="DCP2_BoxA_sf"/>
</dbReference>
<evidence type="ECO:0000256" key="16">
    <source>
        <dbReference type="ARBA" id="ARBA00078183"/>
    </source>
</evidence>
<dbReference type="InterPro" id="IPR020084">
    <property type="entry name" value="NUDIX_hydrolase_CS"/>
</dbReference>
<comment type="cofactor">
    <cofactor evidence="2">
        <name>Mg(2+)</name>
        <dbReference type="ChEBI" id="CHEBI:18420"/>
    </cofactor>
</comment>
<dbReference type="GO" id="GO:0000932">
    <property type="term" value="C:P-body"/>
    <property type="evidence" value="ECO:0007669"/>
    <property type="project" value="UniProtKB-SubCell"/>
</dbReference>
<dbReference type="PANTHER" id="PTHR23114">
    <property type="entry name" value="M7GPPPN-MRNA HYDROLASE"/>
    <property type="match status" value="1"/>
</dbReference>
<gene>
    <name evidence="19" type="ORF">HERILL_LOCUS16207</name>
</gene>
<feature type="compositionally biased region" description="Low complexity" evidence="17">
    <location>
        <begin position="578"/>
        <end position="590"/>
    </location>
</feature>
<dbReference type="SUPFAM" id="SSF140586">
    <property type="entry name" value="Dcp2 domain-like"/>
    <property type="match status" value="1"/>
</dbReference>
<evidence type="ECO:0000256" key="9">
    <source>
        <dbReference type="ARBA" id="ARBA00022801"/>
    </source>
</evidence>
<dbReference type="PROSITE" id="PS00893">
    <property type="entry name" value="NUDIX_BOX"/>
    <property type="match status" value="1"/>
</dbReference>
<dbReference type="InParanoid" id="A0A7R8V7P3"/>
<feature type="region of interest" description="Disordered" evidence="17">
    <location>
        <begin position="530"/>
        <end position="556"/>
    </location>
</feature>
<dbReference type="GO" id="GO:0030145">
    <property type="term" value="F:manganese ion binding"/>
    <property type="evidence" value="ECO:0007669"/>
    <property type="project" value="InterPro"/>
</dbReference>
<evidence type="ECO:0000256" key="13">
    <source>
        <dbReference type="ARBA" id="ARBA00047661"/>
    </source>
</evidence>
<evidence type="ECO:0000313" key="20">
    <source>
        <dbReference type="Proteomes" id="UP000594454"/>
    </source>
</evidence>
<dbReference type="GO" id="GO:0140933">
    <property type="term" value="F:5'-(N(7)-methylguanosine 5'-triphospho)-[mRNA] hydrolase activity"/>
    <property type="evidence" value="ECO:0007669"/>
    <property type="project" value="UniProtKB-EC"/>
</dbReference>
<keyword evidence="20" id="KW-1185">Reference proteome</keyword>
<dbReference type="Pfam" id="PF05026">
    <property type="entry name" value="DCP2"/>
    <property type="match status" value="1"/>
</dbReference>
<dbReference type="FunFam" id="1.10.10.1050:FF:000001">
    <property type="entry name" value="M7GpppN-mRNA hydrolase isoform 2"/>
    <property type="match status" value="1"/>
</dbReference>
<keyword evidence="8" id="KW-0479">Metal-binding</keyword>
<evidence type="ECO:0000256" key="8">
    <source>
        <dbReference type="ARBA" id="ARBA00022723"/>
    </source>
</evidence>
<evidence type="ECO:0000256" key="15">
    <source>
        <dbReference type="ARBA" id="ARBA00068566"/>
    </source>
</evidence>
<organism evidence="19 20">
    <name type="scientific">Hermetia illucens</name>
    <name type="common">Black soldier fly</name>
    <dbReference type="NCBI Taxonomy" id="343691"/>
    <lineage>
        <taxon>Eukaryota</taxon>
        <taxon>Metazoa</taxon>
        <taxon>Ecdysozoa</taxon>
        <taxon>Arthropoda</taxon>
        <taxon>Hexapoda</taxon>
        <taxon>Insecta</taxon>
        <taxon>Pterygota</taxon>
        <taxon>Neoptera</taxon>
        <taxon>Endopterygota</taxon>
        <taxon>Diptera</taxon>
        <taxon>Brachycera</taxon>
        <taxon>Stratiomyomorpha</taxon>
        <taxon>Stratiomyidae</taxon>
        <taxon>Hermetiinae</taxon>
        <taxon>Hermetia</taxon>
    </lineage>
</organism>
<dbReference type="InterPro" id="IPR007722">
    <property type="entry name" value="DCP2_BoxA"/>
</dbReference>
<evidence type="ECO:0000256" key="7">
    <source>
        <dbReference type="ARBA" id="ARBA00022553"/>
    </source>
</evidence>
<dbReference type="CDD" id="cd03672">
    <property type="entry name" value="NUDIX_Dcp2p_Nudt20"/>
    <property type="match status" value="1"/>
</dbReference>
<feature type="compositionally biased region" description="Low complexity" evidence="17">
    <location>
        <begin position="728"/>
        <end position="738"/>
    </location>
</feature>
<feature type="region of interest" description="Disordered" evidence="17">
    <location>
        <begin position="1"/>
        <end position="52"/>
    </location>
</feature>
<dbReference type="GO" id="GO:0003723">
    <property type="term" value="F:RNA binding"/>
    <property type="evidence" value="ECO:0007669"/>
    <property type="project" value="UniProtKB-KW"/>
</dbReference>
<reference evidence="19 20" key="1">
    <citation type="submission" date="2020-11" db="EMBL/GenBank/DDBJ databases">
        <authorList>
            <person name="Wallbank WR R."/>
            <person name="Pardo Diaz C."/>
            <person name="Kozak K."/>
            <person name="Martin S."/>
            <person name="Jiggins C."/>
            <person name="Moest M."/>
            <person name="Warren A I."/>
            <person name="Generalovic N T."/>
            <person name="Byers J.R.P. K."/>
            <person name="Montejo-Kovacevich G."/>
            <person name="Yen C E."/>
        </authorList>
    </citation>
    <scope>NUCLEOTIDE SEQUENCE [LARGE SCALE GENOMIC DNA]</scope>
</reference>
<evidence type="ECO:0000256" key="11">
    <source>
        <dbReference type="ARBA" id="ARBA00023211"/>
    </source>
</evidence>
<comment type="subcellular location">
    <subcellularLocation>
        <location evidence="4">Cytoplasm</location>
        <location evidence="4">P-body</location>
    </subcellularLocation>
    <subcellularLocation>
        <location evidence="3">Nucleus</location>
    </subcellularLocation>
</comment>
<feature type="compositionally biased region" description="Polar residues" evidence="17">
    <location>
        <begin position="649"/>
        <end position="658"/>
    </location>
</feature>
<dbReference type="GO" id="GO:0000184">
    <property type="term" value="P:nuclear-transcribed mRNA catabolic process, nonsense-mediated decay"/>
    <property type="evidence" value="ECO:0007669"/>
    <property type="project" value="InterPro"/>
</dbReference>
<sequence length="765" mass="84254">MVNKKTKPIPIKNKPTSLTTTKSSSTSSPFSSPPSSSNASPEQTSSSSNVSPATTIQTLVLGPSNANDTLSAVTSSSIVATSTNAYSVTTSKSVGNFPDETSSRANGATCLPSSAPQSARSSGGNGVVFKLEPFNGAPANSNQHYISSDILDDLASRFIINVPDDERNNLIRICFQIELAHWFYLDFFCANDEKKCGMKQFATSLFQHIPFLKVHLATIDKILESWKQYKLTVPTYGAILLSEDLTHVLLVQSYWAKSSWGFPKGKVNENEDPIHCATREVFEETGYDITHLIIQSDYIESIINDQYTRLYLVRNVPFKTQFMPRTRKEIKCCEWFSIDMLPTNKNDANTKQNLGINPNSFFMIMPFIKRLKKWVNDKRTGNGNGDGNGTGTQHHNNKLKFNGQLSNSIYNFNNALMTNKKTDTKLPFKSTPTGQSASVNQNSNGSSHIYQVTMNQNCITNNNKLSGNKRQRHKSMGDIDGMMKSNNTQVLNGFYNNLRFDFNNAGKQYPVSNIFNDLTSANLVFGNNCESNEQQREKHSKQSVRRQKSTGGNFNKVSELSGNSVFIESTSLTTTTISSVGGTSSNGNNNDSKPSSVSTITLKSYHDGFVKESNIDMGVQLQQPKSPKCNNVINGIYYTFSNKNSGNHNLSLKETAANNGEPGSDNNSVHQKQQNKQLRTNNVKKETVIPSTSISATTSTTTPKIIRTRTRKSNLTSMTGASRAALNSSSSPPVTKSSGVLKPSPNFNAWKDFSFTKNCIANVFC</sequence>
<name>A0A7R8V7P3_HERIL</name>
<keyword evidence="6" id="KW-0963">Cytoplasm</keyword>
<evidence type="ECO:0000256" key="3">
    <source>
        <dbReference type="ARBA" id="ARBA00004123"/>
    </source>
</evidence>
<feature type="compositionally biased region" description="Polar residues" evidence="17">
    <location>
        <begin position="664"/>
        <end position="681"/>
    </location>
</feature>
<keyword evidence="11" id="KW-0464">Manganese</keyword>
<dbReference type="InterPro" id="IPR015797">
    <property type="entry name" value="NUDIX_hydrolase-like_dom_sf"/>
</dbReference>
<feature type="compositionally biased region" description="Basic residues" evidence="17">
    <location>
        <begin position="538"/>
        <end position="548"/>
    </location>
</feature>
<dbReference type="OrthoDB" id="18996at2759"/>
<comment type="similarity">
    <text evidence="5">Belongs to the Nudix hydrolase family. DCP2 subfamily.</text>
</comment>
<comment type="catalytic activity">
    <reaction evidence="13">
        <text>a 5'-end (N(7)-methyl 5'-triphosphoguanosine)-ribonucleoside in mRNA + H2O = N(7)-methyl-GDP + a 5'-end phospho-ribonucleoside in mRNA + 2 H(+)</text>
        <dbReference type="Rhea" id="RHEA:67484"/>
        <dbReference type="Rhea" id="RHEA-COMP:15692"/>
        <dbReference type="Rhea" id="RHEA-COMP:17167"/>
        <dbReference type="ChEBI" id="CHEBI:15377"/>
        <dbReference type="ChEBI" id="CHEBI:15378"/>
        <dbReference type="ChEBI" id="CHEBI:63714"/>
        <dbReference type="ChEBI" id="CHEBI:138282"/>
        <dbReference type="ChEBI" id="CHEBI:156461"/>
        <dbReference type="EC" id="3.6.1.62"/>
    </reaction>
    <physiologicalReaction direction="left-to-right" evidence="13">
        <dbReference type="Rhea" id="RHEA:67485"/>
    </physiologicalReaction>
</comment>
<keyword evidence="12" id="KW-0539">Nucleus</keyword>
<dbReference type="InterPro" id="IPR000086">
    <property type="entry name" value="NUDIX_hydrolase_dom"/>
</dbReference>
<dbReference type="EMBL" id="LR899015">
    <property type="protein sequence ID" value="CAD7093959.1"/>
    <property type="molecule type" value="Genomic_DNA"/>
</dbReference>
<comment type="cofactor">
    <cofactor evidence="1">
        <name>Mn(2+)</name>
        <dbReference type="ChEBI" id="CHEBI:29035"/>
    </cofactor>
</comment>
<evidence type="ECO:0000256" key="4">
    <source>
        <dbReference type="ARBA" id="ARBA00004201"/>
    </source>
</evidence>
<feature type="compositionally biased region" description="Low complexity" evidence="17">
    <location>
        <begin position="689"/>
        <end position="705"/>
    </location>
</feature>
<feature type="compositionally biased region" description="Low complexity" evidence="17">
    <location>
        <begin position="8"/>
        <end position="41"/>
    </location>
</feature>
<evidence type="ECO:0000256" key="17">
    <source>
        <dbReference type="SAM" id="MobiDB-lite"/>
    </source>
</evidence>
<dbReference type="GO" id="GO:0000290">
    <property type="term" value="P:deadenylation-dependent decapping of nuclear-transcribed mRNA"/>
    <property type="evidence" value="ECO:0007669"/>
    <property type="project" value="InterPro"/>
</dbReference>
<evidence type="ECO:0000256" key="10">
    <source>
        <dbReference type="ARBA" id="ARBA00022884"/>
    </source>
</evidence>
<dbReference type="PROSITE" id="PS51462">
    <property type="entry name" value="NUDIX"/>
    <property type="match status" value="1"/>
</dbReference>
<dbReference type="FunFam" id="3.90.79.10:FF:000003">
    <property type="entry name" value="M7GpppN-mRNA hydrolase isoform 2"/>
    <property type="match status" value="1"/>
</dbReference>
<dbReference type="GO" id="GO:0005634">
    <property type="term" value="C:nucleus"/>
    <property type="evidence" value="ECO:0007669"/>
    <property type="project" value="UniProtKB-SubCell"/>
</dbReference>
<keyword evidence="10" id="KW-0694">RNA-binding</keyword>
<dbReference type="SMART" id="SM01125">
    <property type="entry name" value="DCP2"/>
    <property type="match status" value="1"/>
</dbReference>
<evidence type="ECO:0000256" key="6">
    <source>
        <dbReference type="ARBA" id="ARBA00022490"/>
    </source>
</evidence>
<evidence type="ECO:0000313" key="19">
    <source>
        <dbReference type="EMBL" id="CAD7093959.1"/>
    </source>
</evidence>
<dbReference type="PANTHER" id="PTHR23114:SF17">
    <property type="entry name" value="M7GPPPN-MRNA HYDROLASE"/>
    <property type="match status" value="1"/>
</dbReference>
<evidence type="ECO:0000256" key="12">
    <source>
        <dbReference type="ARBA" id="ARBA00023242"/>
    </source>
</evidence>
<evidence type="ECO:0000256" key="14">
    <source>
        <dbReference type="ARBA" id="ARBA00060003"/>
    </source>
</evidence>
<dbReference type="AlphaFoldDB" id="A0A7R8V7P3"/>
<feature type="region of interest" description="Disordered" evidence="17">
    <location>
        <begin position="649"/>
        <end position="743"/>
    </location>
</feature>
<feature type="domain" description="Nudix hydrolase" evidence="18">
    <location>
        <begin position="231"/>
        <end position="360"/>
    </location>
</feature>
<comment type="function">
    <text evidence="14">Decapping metalloenzyme that catalyzes the cleavage of the cap structure on mRNAs. Removes the 7-methyl guanine cap structure from mRNA molecules, yielding a 5'-phosphorylated mRNA fragment and 7m-GDP. Necessary for the degradation of mRNAs, both in normal mRNA turnover and in nonsense-mediated mRNA decay. Plays a role in replication-dependent histone mRNA degradation. Has higher activity towards mRNAs that lack a poly(A) tail. Has no activity towards a cap structure lacking an RNA moiety. The presence of a N(6)-methyladenosine methylation at the second transcribed position of mRNAs (N(6),2'-O-dimethyladenosine cap; m6A(m)) provides resistance to DCP2-mediated decapping. Blocks autophagy in nutrient-rich conditions by repressing the expression of ATG-related genes through degradation of their transcripts.</text>
</comment>
<dbReference type="Gene3D" id="1.10.10.1050">
    <property type="entry name" value="Dcp2, box A domain"/>
    <property type="match status" value="1"/>
</dbReference>
<dbReference type="Gene3D" id="3.90.79.10">
    <property type="entry name" value="Nucleoside Triphosphate Pyrophosphohydrolase"/>
    <property type="match status" value="1"/>
</dbReference>
<keyword evidence="9" id="KW-0378">Hydrolase</keyword>
<dbReference type="Proteomes" id="UP000594454">
    <property type="component" value="Chromosome 7"/>
</dbReference>
<protein>
    <recommendedName>
        <fullName evidence="15">m7GpppN-mRNA hydrolase</fullName>
    </recommendedName>
    <alternativeName>
        <fullName evidence="16">mRNA-decapping enzyme 2</fullName>
    </alternativeName>
</protein>
<feature type="region of interest" description="Disordered" evidence="17">
    <location>
        <begin position="90"/>
        <end position="122"/>
    </location>
</feature>
<accession>A0A7R8V7P3</accession>
<feature type="region of interest" description="Disordered" evidence="17">
    <location>
        <begin position="578"/>
        <end position="598"/>
    </location>
</feature>
<evidence type="ECO:0000256" key="1">
    <source>
        <dbReference type="ARBA" id="ARBA00001936"/>
    </source>
</evidence>